<feature type="domain" description="CusB-like three alpha-helical bundle" evidence="6">
    <location>
        <begin position="171"/>
        <end position="218"/>
    </location>
</feature>
<comment type="similarity">
    <text evidence="1">Belongs to the membrane fusion protein (MFP) (TC 8.A.1) family.</text>
</comment>
<name>A0A5E4YB51_9BURK</name>
<evidence type="ECO:0000259" key="8">
    <source>
        <dbReference type="Pfam" id="PF25954"/>
    </source>
</evidence>
<dbReference type="GO" id="GO:0030288">
    <property type="term" value="C:outer membrane-bounded periplasmic space"/>
    <property type="evidence" value="ECO:0007669"/>
    <property type="project" value="TreeGrafter"/>
</dbReference>
<evidence type="ECO:0000256" key="1">
    <source>
        <dbReference type="ARBA" id="ARBA00009477"/>
    </source>
</evidence>
<dbReference type="InterPro" id="IPR045800">
    <property type="entry name" value="HMBD"/>
</dbReference>
<feature type="domain" description="CusB-like beta-barrel" evidence="8">
    <location>
        <begin position="256"/>
        <end position="332"/>
    </location>
</feature>
<dbReference type="PANTHER" id="PTHR30097">
    <property type="entry name" value="CATION EFFLUX SYSTEM PROTEIN CUSB"/>
    <property type="match status" value="1"/>
</dbReference>
<dbReference type="Pfam" id="PF19335">
    <property type="entry name" value="HMBD"/>
    <property type="match status" value="1"/>
</dbReference>
<dbReference type="InterPro" id="IPR006143">
    <property type="entry name" value="RND_pump_MFP"/>
</dbReference>
<dbReference type="Gene3D" id="2.40.50.320">
    <property type="entry name" value="Copper binding periplasmic protein CusF"/>
    <property type="match status" value="1"/>
</dbReference>
<dbReference type="Gene3D" id="2.40.420.20">
    <property type="match status" value="1"/>
</dbReference>
<dbReference type="InterPro" id="IPR051909">
    <property type="entry name" value="MFP_Cation_Efflux"/>
</dbReference>
<gene>
    <name evidence="9" type="ORF">PCE31106_04365</name>
</gene>
<evidence type="ECO:0000259" key="5">
    <source>
        <dbReference type="Pfam" id="PF19335"/>
    </source>
</evidence>
<dbReference type="Pfam" id="PF25954">
    <property type="entry name" value="Beta-barrel_RND_2"/>
    <property type="match status" value="1"/>
</dbReference>
<dbReference type="GO" id="GO:0046914">
    <property type="term" value="F:transition metal ion binding"/>
    <property type="evidence" value="ECO:0007669"/>
    <property type="project" value="TreeGrafter"/>
</dbReference>
<reference evidence="9 10" key="1">
    <citation type="submission" date="2019-08" db="EMBL/GenBank/DDBJ databases">
        <authorList>
            <person name="Peeters C."/>
        </authorList>
    </citation>
    <scope>NUCLEOTIDE SEQUENCE [LARGE SCALE GENOMIC DNA]</scope>
    <source>
        <strain evidence="9 10">LMG 31106</strain>
    </source>
</reference>
<dbReference type="InterPro" id="IPR042230">
    <property type="entry name" value="CusF_sf"/>
</dbReference>
<dbReference type="InterPro" id="IPR021647">
    <property type="entry name" value="CusF_Ec"/>
</dbReference>
<evidence type="ECO:0000256" key="2">
    <source>
        <dbReference type="ARBA" id="ARBA00022448"/>
    </source>
</evidence>
<dbReference type="FunFam" id="2.40.30.170:FF:000010">
    <property type="entry name" value="Efflux RND transporter periplasmic adaptor subunit"/>
    <property type="match status" value="1"/>
</dbReference>
<dbReference type="NCBIfam" id="TIGR01730">
    <property type="entry name" value="RND_mfp"/>
    <property type="match status" value="1"/>
</dbReference>
<dbReference type="PANTHER" id="PTHR30097:SF15">
    <property type="entry name" value="CATION EFFLUX SYSTEM PROTEIN CUSB"/>
    <property type="match status" value="1"/>
</dbReference>
<evidence type="ECO:0000313" key="10">
    <source>
        <dbReference type="Proteomes" id="UP000384354"/>
    </source>
</evidence>
<dbReference type="InterPro" id="IPR058790">
    <property type="entry name" value="BSH_CusB"/>
</dbReference>
<evidence type="ECO:0000256" key="4">
    <source>
        <dbReference type="ARBA" id="ARBA00023065"/>
    </source>
</evidence>
<protein>
    <submittedName>
        <fullName evidence="9">Efflux transporter periplasmic adaptor subunit</fullName>
    </submittedName>
</protein>
<dbReference type="EMBL" id="CABPSL010000024">
    <property type="protein sequence ID" value="VVE45515.1"/>
    <property type="molecule type" value="Genomic_DNA"/>
</dbReference>
<evidence type="ECO:0000313" key="9">
    <source>
        <dbReference type="EMBL" id="VVE45515.1"/>
    </source>
</evidence>
<dbReference type="OrthoDB" id="9806939at2"/>
<keyword evidence="4" id="KW-0406">Ion transport</keyword>
<dbReference type="Pfam" id="PF11604">
    <property type="entry name" value="CusF_Ec"/>
    <property type="match status" value="1"/>
</dbReference>
<feature type="domain" description="Heavy metal binding" evidence="5">
    <location>
        <begin position="58"/>
        <end position="85"/>
    </location>
</feature>
<evidence type="ECO:0000259" key="6">
    <source>
        <dbReference type="Pfam" id="PF25869"/>
    </source>
</evidence>
<dbReference type="Pfam" id="PF25869">
    <property type="entry name" value="3HB_CusB"/>
    <property type="match status" value="1"/>
</dbReference>
<dbReference type="Gene3D" id="6.10.140.730">
    <property type="match status" value="1"/>
</dbReference>
<dbReference type="Gene3D" id="2.40.30.170">
    <property type="match status" value="1"/>
</dbReference>
<dbReference type="InterPro" id="IPR058792">
    <property type="entry name" value="Beta-barrel_RND_2"/>
</dbReference>
<keyword evidence="3" id="KW-0732">Signal</keyword>
<dbReference type="AlphaFoldDB" id="A0A5E4YB51"/>
<evidence type="ECO:0000259" key="7">
    <source>
        <dbReference type="Pfam" id="PF25919"/>
    </source>
</evidence>
<dbReference type="GO" id="GO:0060003">
    <property type="term" value="P:copper ion export"/>
    <property type="evidence" value="ECO:0007669"/>
    <property type="project" value="TreeGrafter"/>
</dbReference>
<dbReference type="SUPFAM" id="SSF111369">
    <property type="entry name" value="HlyD-like secretion proteins"/>
    <property type="match status" value="1"/>
</dbReference>
<proteinExistence type="inferred from homology"/>
<evidence type="ECO:0000256" key="3">
    <source>
        <dbReference type="ARBA" id="ARBA00022729"/>
    </source>
</evidence>
<feature type="domain" description="CusB-like barrel-sandwich hybrid" evidence="7">
    <location>
        <begin position="135"/>
        <end position="252"/>
    </location>
</feature>
<dbReference type="InterPro" id="IPR058791">
    <property type="entry name" value="3HB_CusB"/>
</dbReference>
<keyword evidence="2" id="KW-0813">Transport</keyword>
<dbReference type="GO" id="GO:0022857">
    <property type="term" value="F:transmembrane transporter activity"/>
    <property type="evidence" value="ECO:0007669"/>
    <property type="project" value="InterPro"/>
</dbReference>
<dbReference type="Pfam" id="PF25919">
    <property type="entry name" value="BSH_CusB"/>
    <property type="match status" value="1"/>
</dbReference>
<organism evidence="9 10">
    <name type="scientific">Pandoraea cepalis</name>
    <dbReference type="NCBI Taxonomy" id="2508294"/>
    <lineage>
        <taxon>Bacteria</taxon>
        <taxon>Pseudomonadati</taxon>
        <taxon>Pseudomonadota</taxon>
        <taxon>Betaproteobacteria</taxon>
        <taxon>Burkholderiales</taxon>
        <taxon>Burkholderiaceae</taxon>
        <taxon>Pandoraea</taxon>
    </lineage>
</organism>
<dbReference type="GO" id="GO:0016020">
    <property type="term" value="C:membrane"/>
    <property type="evidence" value="ECO:0007669"/>
    <property type="project" value="InterPro"/>
</dbReference>
<dbReference type="FunFam" id="2.40.420.20:FF:000003">
    <property type="entry name" value="Cation efflux system protein cusB"/>
    <property type="match status" value="1"/>
</dbReference>
<dbReference type="Proteomes" id="UP000384354">
    <property type="component" value="Unassembled WGS sequence"/>
</dbReference>
<accession>A0A5E4YB51</accession>
<sequence length="507" mass="52435">MKPRHITLGALIVLVAAASAGAGYWYALRHAGSATGSAPAAAANGVPTQGDANRKVLYWYDPMVPNQHFDKPGKSPFMDMQLTPKYAGEGGDAAGVQIDSGVAQNLGIRLARVEQGTFDAPIDAVANVVFNGRDVAVVQARSGGFVQRVYARAPGDVIAQGAPLADLLVPEWGGAQAEFLAVLRTGDKGLVDAARERLMLLGMPAGLIARVERTGVSQSTFTMTSPIAGVIQSLDVRQGMSIAAGMTLAKINGLATVWLEAAVPESQGGLVAVGRLVEARLAAYPGETFKGKVIAVLPETDSASRTLKVRVELPNRDGRLKPGMFAQVRVQNGAAKPVLTIPTEAVIRTGVRNVVIVAQDGGRYAPVEVKVGQEGAGKTAILEGLSEGQSVVVSGQFLIDSEASLQGVLTRLAGAPAQATVQPASGASAPAALNEATGKVEKLEHGQITVSHGPVKSLGWGPMTMTFKLSDPSMATGIKAGDTVHFGFVPSGDEFVVKQLEKTGAGS</sequence>
<dbReference type="GO" id="GO:0015679">
    <property type="term" value="P:plasma membrane copper ion transport"/>
    <property type="evidence" value="ECO:0007669"/>
    <property type="project" value="TreeGrafter"/>
</dbReference>